<gene>
    <name evidence="4" type="ORF">RUM43_013550</name>
</gene>
<evidence type="ECO:0000256" key="1">
    <source>
        <dbReference type="ARBA" id="ARBA00007209"/>
    </source>
</evidence>
<reference evidence="4 5" key="1">
    <citation type="submission" date="2023-10" db="EMBL/GenBank/DDBJ databases">
        <title>Genomes of two closely related lineages of the louse Polyplax serrata with different host specificities.</title>
        <authorList>
            <person name="Martinu J."/>
            <person name="Tarabai H."/>
            <person name="Stefka J."/>
            <person name="Hypsa V."/>
        </authorList>
    </citation>
    <scope>NUCLEOTIDE SEQUENCE [LARGE SCALE GENOMIC DNA]</scope>
    <source>
        <strain evidence="4">HR10_N</strain>
    </source>
</reference>
<comment type="subcellular location">
    <subcellularLocation>
        <location evidence="3">Cytoplasm</location>
        <location evidence="3">Cytoskeleton</location>
        <location evidence="3">Cilium axoneme</location>
    </subcellularLocation>
</comment>
<keyword evidence="2" id="KW-0963">Cytoplasm</keyword>
<evidence type="ECO:0000256" key="3">
    <source>
        <dbReference type="RuleBase" id="RU367040"/>
    </source>
</evidence>
<keyword evidence="3" id="KW-0966">Cell projection</keyword>
<name>A0AAN8PS74_POLSC</name>
<dbReference type="PANTHER" id="PTHR19960:SF7">
    <property type="entry name" value="TEKTIN"/>
    <property type="match status" value="1"/>
</dbReference>
<dbReference type="GO" id="GO:0060294">
    <property type="term" value="P:cilium movement involved in cell motility"/>
    <property type="evidence" value="ECO:0007669"/>
    <property type="project" value="UniProtKB-UniRule"/>
</dbReference>
<organism evidence="4 5">
    <name type="scientific">Polyplax serrata</name>
    <name type="common">Common mouse louse</name>
    <dbReference type="NCBI Taxonomy" id="468196"/>
    <lineage>
        <taxon>Eukaryota</taxon>
        <taxon>Metazoa</taxon>
        <taxon>Ecdysozoa</taxon>
        <taxon>Arthropoda</taxon>
        <taxon>Hexapoda</taxon>
        <taxon>Insecta</taxon>
        <taxon>Pterygota</taxon>
        <taxon>Neoptera</taxon>
        <taxon>Paraneoptera</taxon>
        <taxon>Psocodea</taxon>
        <taxon>Troctomorpha</taxon>
        <taxon>Phthiraptera</taxon>
        <taxon>Anoplura</taxon>
        <taxon>Polyplacidae</taxon>
        <taxon>Polyplax</taxon>
    </lineage>
</organism>
<evidence type="ECO:0000313" key="4">
    <source>
        <dbReference type="EMBL" id="KAK6632779.1"/>
    </source>
</evidence>
<keyword evidence="3" id="KW-0282">Flagellum</keyword>
<dbReference type="GO" id="GO:0060271">
    <property type="term" value="P:cilium assembly"/>
    <property type="evidence" value="ECO:0007669"/>
    <property type="project" value="UniProtKB-UniRule"/>
</dbReference>
<accession>A0AAN8PS74</accession>
<dbReference type="InterPro" id="IPR048256">
    <property type="entry name" value="Tektin-like"/>
</dbReference>
<comment type="similarity">
    <text evidence="1 3">Belongs to the tektin family.</text>
</comment>
<dbReference type="InterPro" id="IPR000435">
    <property type="entry name" value="Tektins"/>
</dbReference>
<dbReference type="GO" id="GO:0005634">
    <property type="term" value="C:nucleus"/>
    <property type="evidence" value="ECO:0007669"/>
    <property type="project" value="TreeGrafter"/>
</dbReference>
<evidence type="ECO:0000313" key="5">
    <source>
        <dbReference type="Proteomes" id="UP001372834"/>
    </source>
</evidence>
<dbReference type="GO" id="GO:0005930">
    <property type="term" value="C:axoneme"/>
    <property type="evidence" value="ECO:0007669"/>
    <property type="project" value="UniProtKB-SubCell"/>
</dbReference>
<sequence length="436" mass="51040">MSSLYFESLKPLQVNCTIKKWRDHSLKVRKLLEGKDGQCRDLRNESRKMRYDIGVSKTWDNYFNNIKLQNRVYEIEVLILYAESMLPQIVNEKKLILEEKFQTETLLQKCDTWLGVCIDGLSCLDKKLEDEVTRDDEATIEIRKEIQLLEDAKVKLKEECLLAWEMSCRLEDAETRIGLNLEFKEEVLAMDKRCLSIQKMDTGVSFKVDATKGPNKMLNIEDWSKTVYGLVEKGQNEIQDSRKLRERMLATRGVILNEYAIQFDKTDYEMRRRVYEINREKNESQYQLLRVGELMNVTKAEYLRLDEFLTEVKNDLRCVETRCSDRYFRPSVDATMDPPFLGLNKEATQLQSNVEAIDNHLDVLKSFYNQLEADSHKLFLESEAKNKALQVQVQALDIRIAGRFDPKGVYAYNPDILMSRMLTQMPPPFSLYSSKC</sequence>
<proteinExistence type="inferred from homology"/>
<dbReference type="Proteomes" id="UP001372834">
    <property type="component" value="Unassembled WGS sequence"/>
</dbReference>
<comment type="caution">
    <text evidence="4">The sequence shown here is derived from an EMBL/GenBank/DDBJ whole genome shotgun (WGS) entry which is preliminary data.</text>
</comment>
<dbReference type="GO" id="GO:0015630">
    <property type="term" value="C:microtubule cytoskeleton"/>
    <property type="evidence" value="ECO:0007669"/>
    <property type="project" value="UniProtKB-UniRule"/>
</dbReference>
<dbReference type="PANTHER" id="PTHR19960">
    <property type="entry name" value="TEKTIN"/>
    <property type="match status" value="1"/>
</dbReference>
<dbReference type="EMBL" id="JAWJWE010000007">
    <property type="protein sequence ID" value="KAK6632779.1"/>
    <property type="molecule type" value="Genomic_DNA"/>
</dbReference>
<keyword evidence="3" id="KW-0969">Cilium</keyword>
<protein>
    <recommendedName>
        <fullName evidence="3">Tektin</fullName>
    </recommendedName>
</protein>
<dbReference type="AlphaFoldDB" id="A0AAN8PS74"/>
<dbReference type="Pfam" id="PF03148">
    <property type="entry name" value="Tektin"/>
    <property type="match status" value="1"/>
</dbReference>
<evidence type="ECO:0000256" key="2">
    <source>
        <dbReference type="ARBA" id="ARBA00022490"/>
    </source>
</evidence>